<sequence>MAEREESTEMMKRNMNPRAVIDTSPPFESVKEAVDRFGGSGPWVPHHLLRLPPLVVRTTFYCQDDPEALLNLDKMEEEAVRFERDLMVKEKEALDVLKEVEAAKRYVEGLKLNLTMEEVASSSASPMSNSGFSSPSSGRLPGFPVQSPGNVLMELNHAKEDLDKMSSDLSVIRSSVESLNKKVTDGRQHQYMDIVDDDDEWDLSFESEQFKKMAEASSYEVMKAALEIERTKESMKMAEMRLAAAKKMEEAAKAVEAIAIAQRKALLRKKHFSMASPTKGTTVPYVKPHKTLTQKAQQVEDHCKTKFVDSNVEVVKALQKQGQNNNNNNSQHKEEVLASERRTNGIVAEFKDPIVKEPKTPKQKPVPVFGSTMSIGDVLNKRVSPTDDVTQRQHVSFSQMLRGQSGAVLGPTKSPKGGSTQRKKFGFIQVPLAKQNKKRGQAMNSLV</sequence>
<feature type="region of interest" description="Disordered" evidence="3">
    <location>
        <begin position="1"/>
        <end position="23"/>
    </location>
</feature>
<proteinExistence type="inferred from homology"/>
<reference evidence="4 5" key="1">
    <citation type="submission" date="2018-06" db="EMBL/GenBank/DDBJ databases">
        <title>The Genome of Cuscuta australis (Dodder) Provides Insight into the Evolution of Plant Parasitism.</title>
        <authorList>
            <person name="Liu H."/>
        </authorList>
    </citation>
    <scope>NUCLEOTIDE SEQUENCE [LARGE SCALE GENOMIC DNA]</scope>
    <source>
        <strain evidence="5">cv. Yunnan</strain>
        <tissue evidence="4">Vines</tissue>
    </source>
</reference>
<comment type="similarity">
    <text evidence="1">Belongs to the WEB family.</text>
</comment>
<dbReference type="GO" id="GO:0009903">
    <property type="term" value="P:chloroplast avoidance movement"/>
    <property type="evidence" value="ECO:0007669"/>
    <property type="project" value="TreeGrafter"/>
</dbReference>
<evidence type="ECO:0000256" key="3">
    <source>
        <dbReference type="SAM" id="MobiDB-lite"/>
    </source>
</evidence>
<evidence type="ECO:0008006" key="6">
    <source>
        <dbReference type="Google" id="ProtNLM"/>
    </source>
</evidence>
<dbReference type="GO" id="GO:0005829">
    <property type="term" value="C:cytosol"/>
    <property type="evidence" value="ECO:0007669"/>
    <property type="project" value="TreeGrafter"/>
</dbReference>
<dbReference type="Proteomes" id="UP000249390">
    <property type="component" value="Unassembled WGS sequence"/>
</dbReference>
<dbReference type="PANTHER" id="PTHR32054">
    <property type="entry name" value="HEAVY CHAIN, PUTATIVE, EXPRESSED-RELATED-RELATED"/>
    <property type="match status" value="1"/>
</dbReference>
<gene>
    <name evidence="4" type="ORF">DM860_013635</name>
</gene>
<evidence type="ECO:0000256" key="2">
    <source>
        <dbReference type="ARBA" id="ARBA00023054"/>
    </source>
</evidence>
<comment type="caution">
    <text evidence="4">The sequence shown here is derived from an EMBL/GenBank/DDBJ whole genome shotgun (WGS) entry which is preliminary data.</text>
</comment>
<organism evidence="4 5">
    <name type="scientific">Cuscuta australis</name>
    <dbReference type="NCBI Taxonomy" id="267555"/>
    <lineage>
        <taxon>Eukaryota</taxon>
        <taxon>Viridiplantae</taxon>
        <taxon>Streptophyta</taxon>
        <taxon>Embryophyta</taxon>
        <taxon>Tracheophyta</taxon>
        <taxon>Spermatophyta</taxon>
        <taxon>Magnoliopsida</taxon>
        <taxon>eudicotyledons</taxon>
        <taxon>Gunneridae</taxon>
        <taxon>Pentapetalae</taxon>
        <taxon>asterids</taxon>
        <taxon>lamiids</taxon>
        <taxon>Solanales</taxon>
        <taxon>Convolvulaceae</taxon>
        <taxon>Cuscuteae</taxon>
        <taxon>Cuscuta</taxon>
        <taxon>Cuscuta subgen. Grammica</taxon>
        <taxon>Cuscuta sect. Cleistogrammica</taxon>
    </lineage>
</organism>
<keyword evidence="2" id="KW-0175">Coiled coil</keyword>
<dbReference type="Pfam" id="PF05701">
    <property type="entry name" value="WEMBL"/>
    <property type="match status" value="1"/>
</dbReference>
<dbReference type="EMBL" id="NQVE01000005">
    <property type="protein sequence ID" value="RAL54939.1"/>
    <property type="molecule type" value="Genomic_DNA"/>
</dbReference>
<protein>
    <recommendedName>
        <fullName evidence="6">WEB family protein</fullName>
    </recommendedName>
</protein>
<dbReference type="AlphaFoldDB" id="A0A328EEC0"/>
<feature type="compositionally biased region" description="Basic and acidic residues" evidence="3">
    <location>
        <begin position="1"/>
        <end position="12"/>
    </location>
</feature>
<dbReference type="PANTHER" id="PTHR32054:SF36">
    <property type="entry name" value="WEB FAMILY PROTEIN"/>
    <property type="match status" value="1"/>
</dbReference>
<dbReference type="InterPro" id="IPR008545">
    <property type="entry name" value="Web"/>
</dbReference>
<dbReference type="GO" id="GO:0009904">
    <property type="term" value="P:chloroplast accumulation movement"/>
    <property type="evidence" value="ECO:0007669"/>
    <property type="project" value="TreeGrafter"/>
</dbReference>
<evidence type="ECO:0000256" key="1">
    <source>
        <dbReference type="ARBA" id="ARBA00005485"/>
    </source>
</evidence>
<keyword evidence="5" id="KW-1185">Reference proteome</keyword>
<accession>A0A328EEC0</accession>
<evidence type="ECO:0000313" key="4">
    <source>
        <dbReference type="EMBL" id="RAL54939.1"/>
    </source>
</evidence>
<name>A0A328EEC0_9ASTE</name>
<evidence type="ECO:0000313" key="5">
    <source>
        <dbReference type="Proteomes" id="UP000249390"/>
    </source>
</evidence>